<dbReference type="EMBL" id="MHQL01000056">
    <property type="protein sequence ID" value="OHA01697.1"/>
    <property type="molecule type" value="Genomic_DNA"/>
</dbReference>
<dbReference type="SUPFAM" id="SSF53254">
    <property type="entry name" value="Phosphoglycerate mutase-like"/>
    <property type="match status" value="1"/>
</dbReference>
<name>A0A1G2KQJ1_9BACT</name>
<dbReference type="Proteomes" id="UP000177811">
    <property type="component" value="Unassembled WGS sequence"/>
</dbReference>
<dbReference type="InterPro" id="IPR013078">
    <property type="entry name" value="His_Pase_superF_clade-1"/>
</dbReference>
<proteinExistence type="predicted"/>
<protein>
    <recommendedName>
        <fullName evidence="3">Phosphoglycerate mutase</fullName>
    </recommendedName>
</protein>
<comment type="caution">
    <text evidence="1">The sequence shown here is derived from an EMBL/GenBank/DDBJ whole genome shotgun (WGS) entry which is preliminary data.</text>
</comment>
<dbReference type="Gene3D" id="3.40.50.1240">
    <property type="entry name" value="Phosphoglycerate mutase-like"/>
    <property type="match status" value="1"/>
</dbReference>
<accession>A0A1G2KQJ1</accession>
<organism evidence="1 2">
    <name type="scientific">Candidatus Sungbacteria bacterium RIFCSPHIGHO2_02_FULL_51_29</name>
    <dbReference type="NCBI Taxonomy" id="1802273"/>
    <lineage>
        <taxon>Bacteria</taxon>
        <taxon>Candidatus Sungiibacteriota</taxon>
    </lineage>
</organism>
<dbReference type="AlphaFoldDB" id="A0A1G2KQJ1"/>
<dbReference type="InterPro" id="IPR052765">
    <property type="entry name" value="PGM-Related"/>
</dbReference>
<reference evidence="1 2" key="1">
    <citation type="journal article" date="2016" name="Nat. Commun.">
        <title>Thousands of microbial genomes shed light on interconnected biogeochemical processes in an aquifer system.</title>
        <authorList>
            <person name="Anantharaman K."/>
            <person name="Brown C.T."/>
            <person name="Hug L.A."/>
            <person name="Sharon I."/>
            <person name="Castelle C.J."/>
            <person name="Probst A.J."/>
            <person name="Thomas B.C."/>
            <person name="Singh A."/>
            <person name="Wilkins M.J."/>
            <person name="Karaoz U."/>
            <person name="Brodie E.L."/>
            <person name="Williams K.H."/>
            <person name="Hubbard S.S."/>
            <person name="Banfield J.F."/>
        </authorList>
    </citation>
    <scope>NUCLEOTIDE SEQUENCE [LARGE SCALE GENOMIC DNA]</scope>
</reference>
<dbReference type="InterPro" id="IPR029033">
    <property type="entry name" value="His_PPase_superfam"/>
</dbReference>
<evidence type="ECO:0000313" key="1">
    <source>
        <dbReference type="EMBL" id="OHA01697.1"/>
    </source>
</evidence>
<dbReference type="PANTHER" id="PTHR46192">
    <property type="entry name" value="BROAD-RANGE ACID PHOSPHATASE DET1"/>
    <property type="match status" value="1"/>
</dbReference>
<dbReference type="CDD" id="cd07067">
    <property type="entry name" value="HP_PGM_like"/>
    <property type="match status" value="1"/>
</dbReference>
<dbReference type="Pfam" id="PF00300">
    <property type="entry name" value="His_Phos_1"/>
    <property type="match status" value="1"/>
</dbReference>
<sequence>MKWPASVMLIRHDTSAYNILKDKKNEDALYQEFLRAWREDPASHTTQALAAKVREKFSLKQGDAKTPLADKEGRQAYETGLALAKIGAMPDVIFVSPYKRAKDTLAHIRRGWAALASVKTFEEERVREQEHGLALRYNDWRVFQALNPEQRELRELEGPYWYRYPQGENVPDVRARNRSFLTTLTRDWTERRVLIITHHLNILAMRANLERLSATRFIHLDESEKPINCGVTLYRGYPKRGADGRLVLEFYNKKYYR</sequence>
<evidence type="ECO:0000313" key="2">
    <source>
        <dbReference type="Proteomes" id="UP000177811"/>
    </source>
</evidence>
<evidence type="ECO:0008006" key="3">
    <source>
        <dbReference type="Google" id="ProtNLM"/>
    </source>
</evidence>
<gene>
    <name evidence="1" type="ORF">A3C16_03110</name>
</gene>